<organism evidence="2 3">
    <name type="scientific">Friedmanniomyces simplex</name>
    <dbReference type="NCBI Taxonomy" id="329884"/>
    <lineage>
        <taxon>Eukaryota</taxon>
        <taxon>Fungi</taxon>
        <taxon>Dikarya</taxon>
        <taxon>Ascomycota</taxon>
        <taxon>Pezizomycotina</taxon>
        <taxon>Dothideomycetes</taxon>
        <taxon>Dothideomycetidae</taxon>
        <taxon>Mycosphaerellales</taxon>
        <taxon>Teratosphaeriaceae</taxon>
        <taxon>Friedmanniomyces</taxon>
    </lineage>
</organism>
<gene>
    <name evidence="2" type="ORF">B0A55_07814</name>
</gene>
<dbReference type="AlphaFoldDB" id="A0A4U0X3Z3"/>
<accession>A0A4U0X3Z3</accession>
<evidence type="ECO:0000313" key="3">
    <source>
        <dbReference type="Proteomes" id="UP000309340"/>
    </source>
</evidence>
<keyword evidence="3" id="KW-1185">Reference proteome</keyword>
<evidence type="ECO:0000313" key="2">
    <source>
        <dbReference type="EMBL" id="TKA69713.1"/>
    </source>
</evidence>
<reference evidence="2 3" key="1">
    <citation type="submission" date="2017-03" db="EMBL/GenBank/DDBJ databases">
        <title>Genomes of endolithic fungi from Antarctica.</title>
        <authorList>
            <person name="Coleine C."/>
            <person name="Masonjones S."/>
            <person name="Stajich J.E."/>
        </authorList>
    </citation>
    <scope>NUCLEOTIDE SEQUENCE [LARGE SCALE GENOMIC DNA]</scope>
    <source>
        <strain evidence="2 3">CCFEE 5184</strain>
    </source>
</reference>
<sequence length="263" mass="28186">MGNEQSRQGIHPSRLPNYPPPAGASASAAAPASSSTPSAPAPAPTSAPADVPVSRPARADAPETNPTPDPAPAIGNAPASNSAPAPPSLYFICVTCGHPVATQTTKTAQLWFGVCKDCRVWANNLTIPTTYVRCDCNPIDRWTNNIKGNQAHAAHICRAHDLQLWLQTTAAAQTEINARRRMRLRKKHTRVGYKKCNKATPRDQLSPIERRARMKVVTRGSLQAVPRCFCGNIMSHADHIRPNGERVTNAAGVDDAGVSVEEL</sequence>
<dbReference type="Proteomes" id="UP000309340">
    <property type="component" value="Unassembled WGS sequence"/>
</dbReference>
<name>A0A4U0X3Z3_9PEZI</name>
<feature type="compositionally biased region" description="Low complexity" evidence="1">
    <location>
        <begin position="23"/>
        <end position="38"/>
    </location>
</feature>
<proteinExistence type="predicted"/>
<evidence type="ECO:0000256" key="1">
    <source>
        <dbReference type="SAM" id="MobiDB-lite"/>
    </source>
</evidence>
<comment type="caution">
    <text evidence="2">The sequence shown here is derived from an EMBL/GenBank/DDBJ whole genome shotgun (WGS) entry which is preliminary data.</text>
</comment>
<feature type="region of interest" description="Disordered" evidence="1">
    <location>
        <begin position="1"/>
        <end position="80"/>
    </location>
</feature>
<dbReference type="EMBL" id="NAJQ01000436">
    <property type="protein sequence ID" value="TKA69713.1"/>
    <property type="molecule type" value="Genomic_DNA"/>
</dbReference>
<protein>
    <submittedName>
        <fullName evidence="2">Uncharacterized protein</fullName>
    </submittedName>
</protein>